<dbReference type="Gene3D" id="1.20.1290.10">
    <property type="entry name" value="AhpD-like"/>
    <property type="match status" value="1"/>
</dbReference>
<name>A0A387HFP5_9ACTN</name>
<feature type="compositionally biased region" description="Pro residues" evidence="1">
    <location>
        <begin position="289"/>
        <end position="354"/>
    </location>
</feature>
<dbReference type="SUPFAM" id="SSF53474">
    <property type="entry name" value="alpha/beta-Hydrolases"/>
    <property type="match status" value="1"/>
</dbReference>
<dbReference type="PANTHER" id="PTHR33570:SF2">
    <property type="entry name" value="CARBOXYMUCONOLACTONE DECARBOXYLASE-LIKE DOMAIN-CONTAINING PROTEIN"/>
    <property type="match status" value="1"/>
</dbReference>
<dbReference type="InterPro" id="IPR029058">
    <property type="entry name" value="AB_hydrolase_fold"/>
</dbReference>
<protein>
    <submittedName>
        <fullName evidence="4">3-oxoadipate enol-lactonase 2</fullName>
        <ecNumber evidence="4">3.1.1.24</ecNumber>
    </submittedName>
</protein>
<proteinExistence type="predicted"/>
<dbReference type="EMBL" id="CP032698">
    <property type="protein sequence ID" value="AYG79548.1"/>
    <property type="molecule type" value="Genomic_DNA"/>
</dbReference>
<dbReference type="InterPro" id="IPR000073">
    <property type="entry name" value="AB_hydrolase_1"/>
</dbReference>
<evidence type="ECO:0000259" key="2">
    <source>
        <dbReference type="Pfam" id="PF00561"/>
    </source>
</evidence>
<dbReference type="SUPFAM" id="SSF69118">
    <property type="entry name" value="AhpD-like"/>
    <property type="match status" value="1"/>
</dbReference>
<dbReference type="KEGG" id="shun:DWB77_01663"/>
<dbReference type="InterPro" id="IPR029032">
    <property type="entry name" value="AhpD-like"/>
</dbReference>
<keyword evidence="5" id="KW-1185">Reference proteome</keyword>
<feature type="compositionally biased region" description="Low complexity" evidence="1">
    <location>
        <begin position="369"/>
        <end position="397"/>
    </location>
</feature>
<feature type="compositionally biased region" description="Polar residues" evidence="1">
    <location>
        <begin position="9"/>
        <end position="18"/>
    </location>
</feature>
<feature type="domain" description="AB hydrolase-1" evidence="2">
    <location>
        <begin position="28"/>
        <end position="129"/>
    </location>
</feature>
<gene>
    <name evidence="4" type="primary">catD_1</name>
    <name evidence="4" type="ORF">DWB77_01663</name>
</gene>
<evidence type="ECO:0000313" key="4">
    <source>
        <dbReference type="EMBL" id="AYG79548.1"/>
    </source>
</evidence>
<reference evidence="4 5" key="1">
    <citation type="submission" date="2018-10" db="EMBL/GenBank/DDBJ databases">
        <title>Relationship between Morphology and Antimicrobial Activity in Streptomyces.</title>
        <authorList>
            <person name="Kang H.J."/>
            <person name="Kim S.B."/>
        </authorList>
    </citation>
    <scope>NUCLEOTIDE SEQUENCE [LARGE SCALE GENOMIC DNA]</scope>
    <source>
        <strain evidence="4 5">BH38</strain>
    </source>
</reference>
<evidence type="ECO:0000313" key="5">
    <source>
        <dbReference type="Proteomes" id="UP000271554"/>
    </source>
</evidence>
<feature type="compositionally biased region" description="Low complexity" evidence="1">
    <location>
        <begin position="278"/>
        <end position="288"/>
    </location>
</feature>
<dbReference type="Gene3D" id="3.40.50.1820">
    <property type="entry name" value="alpha/beta hydrolase"/>
    <property type="match status" value="1"/>
</dbReference>
<keyword evidence="4" id="KW-0378">Hydrolase</keyword>
<evidence type="ECO:0000256" key="1">
    <source>
        <dbReference type="SAM" id="MobiDB-lite"/>
    </source>
</evidence>
<dbReference type="PANTHER" id="PTHR33570">
    <property type="entry name" value="4-CARBOXYMUCONOLACTONE DECARBOXYLASE FAMILY PROTEIN"/>
    <property type="match status" value="1"/>
</dbReference>
<accession>A0A387HFP5</accession>
<feature type="region of interest" description="Disordered" evidence="1">
    <location>
        <begin position="1"/>
        <end position="20"/>
    </location>
</feature>
<evidence type="ECO:0000259" key="3">
    <source>
        <dbReference type="Pfam" id="PF02627"/>
    </source>
</evidence>
<feature type="domain" description="Carboxymuconolactone decarboxylase-like" evidence="3">
    <location>
        <begin position="447"/>
        <end position="527"/>
    </location>
</feature>
<feature type="compositionally biased region" description="Pro residues" evidence="1">
    <location>
        <begin position="398"/>
        <end position="414"/>
    </location>
</feature>
<dbReference type="InterPro" id="IPR003779">
    <property type="entry name" value="CMD-like"/>
</dbReference>
<dbReference type="GO" id="GO:0047570">
    <property type="term" value="F:3-oxoadipate enol-lactonase activity"/>
    <property type="evidence" value="ECO:0007669"/>
    <property type="project" value="UniProtKB-EC"/>
</dbReference>
<dbReference type="EC" id="3.1.1.24" evidence="4"/>
<organism evidence="4 5">
    <name type="scientific">Streptomyces hundungensis</name>
    <dbReference type="NCBI Taxonomy" id="1077946"/>
    <lineage>
        <taxon>Bacteria</taxon>
        <taxon>Bacillati</taxon>
        <taxon>Actinomycetota</taxon>
        <taxon>Actinomycetes</taxon>
        <taxon>Kitasatosporales</taxon>
        <taxon>Streptomycetaceae</taxon>
        <taxon>Streptomyces</taxon>
    </lineage>
</organism>
<dbReference type="GO" id="GO:0051920">
    <property type="term" value="F:peroxiredoxin activity"/>
    <property type="evidence" value="ECO:0007669"/>
    <property type="project" value="InterPro"/>
</dbReference>
<dbReference type="Pfam" id="PF02627">
    <property type="entry name" value="CMD"/>
    <property type="match status" value="1"/>
</dbReference>
<dbReference type="PRINTS" id="PR00111">
    <property type="entry name" value="ABHYDROLASE"/>
</dbReference>
<dbReference type="Pfam" id="PF00561">
    <property type="entry name" value="Abhydrolase_1"/>
    <property type="match status" value="1"/>
</dbReference>
<feature type="region of interest" description="Disordered" evidence="1">
    <location>
        <begin position="266"/>
        <end position="418"/>
    </location>
</feature>
<dbReference type="InterPro" id="IPR052512">
    <property type="entry name" value="4CMD/NDH-1_regulator"/>
</dbReference>
<sequence>MRDERVGQVSETPKNTLQYRVDGPEDAPVLVVGPSLGTTWHMWDRQIPELAGTWRVLRFDLPGHGGAPAQPAHSVAELGDRLIATLDGLGIQRFGYAGCSIGGAIGADLALRHPHRLASLALVASSARFGTADEYRQRGVVVRTNGMDPMARSAPERWFTAAYAAAQPAIVEWAVQMVRTTDPACYIAACEALAAFDIRADLGRIAVPTLALVGAEDRVTGPGEARTLVAGIPGAGLAVVPGASHLAPVEQPAAVTDLLVHHFSTAWQETPPPPPAPSATTTPSGSSEPPAPFPAPGPVATPAPFANPSPFPAPGPVATPTPFPNPAAFPAPGPFGTPTPLASPGPIAPPPAPTEPLGLLAPPTPEPPAESAAPGEPSEPAEPGSRAEPTAPAEPGNPAEPPAPAEPTAPSPHPDPYELGLRIRRDVLGGAPVDAETARADAFGAGFDELATRHAWGQVWSRDGLDRRTRAAVALAALASGGHLDDLAAHTRAALRAGLTPAEIEEVLIQTGVYCGLPAASAAVRVAGAVIREETAPRG</sequence>
<dbReference type="AlphaFoldDB" id="A0A387HFP5"/>
<dbReference type="Proteomes" id="UP000271554">
    <property type="component" value="Chromosome"/>
</dbReference>